<name>A0A0G1C555_9BACT</name>
<comment type="caution">
    <text evidence="2">The sequence shown here is derived from an EMBL/GenBank/DDBJ whole genome shotgun (WGS) entry which is preliminary data.</text>
</comment>
<dbReference type="Proteomes" id="UP000034213">
    <property type="component" value="Unassembled WGS sequence"/>
</dbReference>
<dbReference type="EMBL" id="LCEW01000001">
    <property type="protein sequence ID" value="KKS80677.1"/>
    <property type="molecule type" value="Genomic_DNA"/>
</dbReference>
<sequence>MSVRILWRSTVFVITLALIYLAFPILIVPSSLPAIQAMLIENKYPDQASTSPSAIVSQEAAGAQIYQLTIPVVPTVEEKLQLIKDLHRQGMDKILNR</sequence>
<accession>A0A0G1C555</accession>
<dbReference type="STRING" id="1618369.UV54_C0001G0027"/>
<evidence type="ECO:0000313" key="2">
    <source>
        <dbReference type="EMBL" id="KKS80677.1"/>
    </source>
</evidence>
<evidence type="ECO:0000313" key="3">
    <source>
        <dbReference type="Proteomes" id="UP000034213"/>
    </source>
</evidence>
<organism evidence="2 3">
    <name type="scientific">Candidatus Beckwithbacteria bacterium GW2011_GWA2_43_10</name>
    <dbReference type="NCBI Taxonomy" id="1618369"/>
    <lineage>
        <taxon>Bacteria</taxon>
        <taxon>Candidatus Beckwithiibacteriota</taxon>
    </lineage>
</organism>
<protein>
    <submittedName>
        <fullName evidence="2">Uncharacterized protein</fullName>
    </submittedName>
</protein>
<keyword evidence="1" id="KW-1133">Transmembrane helix</keyword>
<proteinExistence type="predicted"/>
<keyword evidence="1" id="KW-0812">Transmembrane</keyword>
<dbReference type="AlphaFoldDB" id="A0A0G1C555"/>
<feature type="transmembrane region" description="Helical" evidence="1">
    <location>
        <begin position="6"/>
        <end position="28"/>
    </location>
</feature>
<evidence type="ECO:0000256" key="1">
    <source>
        <dbReference type="SAM" id="Phobius"/>
    </source>
</evidence>
<gene>
    <name evidence="2" type="ORF">UV54_C0001G0027</name>
</gene>
<keyword evidence="1" id="KW-0472">Membrane</keyword>
<reference evidence="2 3" key="1">
    <citation type="journal article" date="2015" name="Nature">
        <title>rRNA introns, odd ribosomes, and small enigmatic genomes across a large radiation of phyla.</title>
        <authorList>
            <person name="Brown C.T."/>
            <person name="Hug L.A."/>
            <person name="Thomas B.C."/>
            <person name="Sharon I."/>
            <person name="Castelle C.J."/>
            <person name="Singh A."/>
            <person name="Wilkins M.J."/>
            <person name="Williams K.H."/>
            <person name="Banfield J.F."/>
        </authorList>
    </citation>
    <scope>NUCLEOTIDE SEQUENCE [LARGE SCALE GENOMIC DNA]</scope>
</reference>